<accession>A0A315XMD3</accession>
<evidence type="ECO:0000256" key="5">
    <source>
        <dbReference type="ARBA" id="ARBA00023136"/>
    </source>
</evidence>
<keyword evidence="6" id="KW-0653">Protein transport</keyword>
<keyword evidence="6" id="KW-0813">Transport</keyword>
<protein>
    <submittedName>
        <fullName evidence="9">MotA/TolQ/ExbB proton channel family protein</fullName>
    </submittedName>
</protein>
<evidence type="ECO:0000256" key="4">
    <source>
        <dbReference type="ARBA" id="ARBA00022989"/>
    </source>
</evidence>
<dbReference type="InterPro" id="IPR002898">
    <property type="entry name" value="MotA_ExbB_proton_chnl"/>
</dbReference>
<feature type="domain" description="MotA/TolQ/ExbB proton channel" evidence="8">
    <location>
        <begin position="97"/>
        <end position="198"/>
    </location>
</feature>
<dbReference type="PANTHER" id="PTHR30625:SF3">
    <property type="entry name" value="TOL-PAL SYSTEM PROTEIN TOLQ"/>
    <property type="match status" value="1"/>
</dbReference>
<name>A0A315XMD3_9EURY</name>
<dbReference type="GO" id="GO:0005886">
    <property type="term" value="C:plasma membrane"/>
    <property type="evidence" value="ECO:0007669"/>
    <property type="project" value="UniProtKB-SubCell"/>
</dbReference>
<feature type="transmembrane region" description="Helical" evidence="7">
    <location>
        <begin position="128"/>
        <end position="152"/>
    </location>
</feature>
<proteinExistence type="inferred from homology"/>
<feature type="transmembrane region" description="Helical" evidence="7">
    <location>
        <begin position="164"/>
        <end position="184"/>
    </location>
</feature>
<comment type="caution">
    <text evidence="9">The sequence shown here is derived from an EMBL/GenBank/DDBJ whole genome shotgun (WGS) entry which is preliminary data.</text>
</comment>
<dbReference type="GO" id="GO:0017038">
    <property type="term" value="P:protein import"/>
    <property type="evidence" value="ECO:0007669"/>
    <property type="project" value="TreeGrafter"/>
</dbReference>
<organism evidence="9 10">
    <name type="scientific">Methanobrevibacter thaueri</name>
    <dbReference type="NCBI Taxonomy" id="190975"/>
    <lineage>
        <taxon>Archaea</taxon>
        <taxon>Methanobacteriati</taxon>
        <taxon>Methanobacteriota</taxon>
        <taxon>Methanomada group</taxon>
        <taxon>Methanobacteria</taxon>
        <taxon>Methanobacteriales</taxon>
        <taxon>Methanobacteriaceae</taxon>
        <taxon>Methanobrevibacter</taxon>
    </lineage>
</organism>
<dbReference type="EMBL" id="MZGS01000019">
    <property type="protein sequence ID" value="PWB87531.1"/>
    <property type="molecule type" value="Genomic_DNA"/>
</dbReference>
<dbReference type="PANTHER" id="PTHR30625">
    <property type="entry name" value="PROTEIN TOLQ"/>
    <property type="match status" value="1"/>
</dbReference>
<evidence type="ECO:0000313" key="9">
    <source>
        <dbReference type="EMBL" id="PWB87531.1"/>
    </source>
</evidence>
<reference evidence="9 10" key="1">
    <citation type="submission" date="2017-03" db="EMBL/GenBank/DDBJ databases">
        <title>Genome sequence of Methanobrevibacter thaueri.</title>
        <authorList>
            <person name="Poehlein A."/>
            <person name="Seedorf H."/>
            <person name="Daniel R."/>
        </authorList>
    </citation>
    <scope>NUCLEOTIDE SEQUENCE [LARGE SCALE GENOMIC DNA]</scope>
    <source>
        <strain evidence="9 10">DSM 11995</strain>
    </source>
</reference>
<dbReference type="OrthoDB" id="60560at2157"/>
<dbReference type="AlphaFoldDB" id="A0A315XMD3"/>
<dbReference type="RefSeq" id="WP_116591768.1">
    <property type="nucleotide sequence ID" value="NZ_MZGS01000019.1"/>
</dbReference>
<gene>
    <name evidence="9" type="ORF">MBBTH_07980</name>
</gene>
<dbReference type="Proteomes" id="UP000251717">
    <property type="component" value="Unassembled WGS sequence"/>
</dbReference>
<evidence type="ECO:0000256" key="1">
    <source>
        <dbReference type="ARBA" id="ARBA00004651"/>
    </source>
</evidence>
<evidence type="ECO:0000256" key="2">
    <source>
        <dbReference type="ARBA" id="ARBA00022475"/>
    </source>
</evidence>
<evidence type="ECO:0000259" key="8">
    <source>
        <dbReference type="Pfam" id="PF01618"/>
    </source>
</evidence>
<keyword evidence="10" id="KW-1185">Reference proteome</keyword>
<dbReference type="Pfam" id="PF01618">
    <property type="entry name" value="MotA_ExbB"/>
    <property type="match status" value="1"/>
</dbReference>
<evidence type="ECO:0000313" key="10">
    <source>
        <dbReference type="Proteomes" id="UP000251717"/>
    </source>
</evidence>
<dbReference type="InterPro" id="IPR050790">
    <property type="entry name" value="ExbB/TolQ_transport"/>
</dbReference>
<comment type="subcellular location">
    <subcellularLocation>
        <location evidence="1">Cell membrane</location>
        <topology evidence="1">Multi-pass membrane protein</topology>
    </subcellularLocation>
    <subcellularLocation>
        <location evidence="6">Membrane</location>
        <topology evidence="6">Multi-pass membrane protein</topology>
    </subcellularLocation>
</comment>
<comment type="similarity">
    <text evidence="6">Belongs to the exbB/tolQ family.</text>
</comment>
<keyword evidence="2" id="KW-1003">Cell membrane</keyword>
<evidence type="ECO:0000256" key="3">
    <source>
        <dbReference type="ARBA" id="ARBA00022692"/>
    </source>
</evidence>
<evidence type="ECO:0000256" key="6">
    <source>
        <dbReference type="RuleBase" id="RU004057"/>
    </source>
</evidence>
<keyword evidence="4 7" id="KW-1133">Transmembrane helix</keyword>
<evidence type="ECO:0000256" key="7">
    <source>
        <dbReference type="SAM" id="Phobius"/>
    </source>
</evidence>
<keyword evidence="5 7" id="KW-0472">Membrane</keyword>
<feature type="transmembrane region" description="Helical" evidence="7">
    <location>
        <begin position="20"/>
        <end position="43"/>
    </location>
</feature>
<sequence>MIIQGTETLTSLIHIISESLLTPVVILIVISIVIVILAFGGLVNEFISRKAISSVDLEDLVRRVSFSTNVNQMKAEISNSDLFDYQKKILTRIADNHDIGPEARKALASELISAEETRLIKKTNKTDILVRVGPILGLLGTLIPLGPGLAALGTGDIAVLAQSLTIAFDTTVTGLSVGAVAFLISKYKKQWYESELIDVETVAEAELETINKW</sequence>
<keyword evidence="3 7" id="KW-0812">Transmembrane</keyword>